<evidence type="ECO:0000313" key="3">
    <source>
        <dbReference type="Proteomes" id="UP001295423"/>
    </source>
</evidence>
<keyword evidence="3" id="KW-1185">Reference proteome</keyword>
<gene>
    <name evidence="2" type="ORF">CYCCA115_LOCUS11117</name>
</gene>
<dbReference type="Proteomes" id="UP001295423">
    <property type="component" value="Unassembled WGS sequence"/>
</dbReference>
<feature type="domain" description="DUF6824" evidence="1">
    <location>
        <begin position="361"/>
        <end position="442"/>
    </location>
</feature>
<protein>
    <recommendedName>
        <fullName evidence="1">DUF6824 domain-containing protein</fullName>
    </recommendedName>
</protein>
<accession>A0AAD2FNI2</accession>
<name>A0AAD2FNI2_9STRA</name>
<evidence type="ECO:0000313" key="2">
    <source>
        <dbReference type="EMBL" id="CAJ1947379.1"/>
    </source>
</evidence>
<organism evidence="2 3">
    <name type="scientific">Cylindrotheca closterium</name>
    <dbReference type="NCBI Taxonomy" id="2856"/>
    <lineage>
        <taxon>Eukaryota</taxon>
        <taxon>Sar</taxon>
        <taxon>Stramenopiles</taxon>
        <taxon>Ochrophyta</taxon>
        <taxon>Bacillariophyta</taxon>
        <taxon>Bacillariophyceae</taxon>
        <taxon>Bacillariophycidae</taxon>
        <taxon>Bacillariales</taxon>
        <taxon>Bacillariaceae</taxon>
        <taxon>Cylindrotheca</taxon>
    </lineage>
</organism>
<comment type="caution">
    <text evidence="2">The sequence shown here is derived from an EMBL/GenBank/DDBJ whole genome shotgun (WGS) entry which is preliminary data.</text>
</comment>
<sequence>MMFLLKSIFSGRRQPTNPGLSDPVLDDATARALVGSVDDEITDPRVVDSMVVQAISKSTTNAAERACFDAHDMPGTLKDTPELIERALSLLDIEIHARYDNHAYILAESMNPSFVKNRDFRLMFLLADNFNVKKAALRIVRHFQVKLDLFGKERIASNITQDDLDKDTFEGVYNGHMQVLPQQDHMGRTVYVFVAKPATTHAGFMMKMRRMFYFFMAYIQNVEGQKKDAVALVFYMQNEAPGLKESRFESIWKAPRLIQGMPIKMPVVHLGSTSTLWSPAHSVLKVALNVIAGMQLCPHYGSFDDCIRAMKDQGIDTKDFPLDGEGNVATDKHHESLEALRRKERQVEPKRNRVHVPGSYDVLFGKGSPLQNHRGNIKFRGLIADCRKAYEKADKDKKRRIIEEIVSTVRQSSGLFLKADGDGSWIDVDDRAACVKVGSLFRTLRFHQDGGGKAKRRARAKASN</sequence>
<dbReference type="InterPro" id="IPR049227">
    <property type="entry name" value="DUF6824"/>
</dbReference>
<reference evidence="2" key="1">
    <citation type="submission" date="2023-08" db="EMBL/GenBank/DDBJ databases">
        <authorList>
            <person name="Audoor S."/>
            <person name="Bilcke G."/>
        </authorList>
    </citation>
    <scope>NUCLEOTIDE SEQUENCE</scope>
</reference>
<dbReference type="Pfam" id="PF20710">
    <property type="entry name" value="DUF6824"/>
    <property type="match status" value="1"/>
</dbReference>
<evidence type="ECO:0000259" key="1">
    <source>
        <dbReference type="Pfam" id="PF20710"/>
    </source>
</evidence>
<proteinExistence type="predicted"/>
<dbReference type="AlphaFoldDB" id="A0AAD2FNI2"/>
<dbReference type="EMBL" id="CAKOGP040001725">
    <property type="protein sequence ID" value="CAJ1947379.1"/>
    <property type="molecule type" value="Genomic_DNA"/>
</dbReference>